<organism evidence="2 3">
    <name type="scientific">Roseovarius litoreus</name>
    <dbReference type="NCBI Taxonomy" id="1155722"/>
    <lineage>
        <taxon>Bacteria</taxon>
        <taxon>Pseudomonadati</taxon>
        <taxon>Pseudomonadota</taxon>
        <taxon>Alphaproteobacteria</taxon>
        <taxon>Rhodobacterales</taxon>
        <taxon>Roseobacteraceae</taxon>
        <taxon>Roseovarius</taxon>
    </lineage>
</organism>
<proteinExistence type="predicted"/>
<dbReference type="EMBL" id="FRCB01000012">
    <property type="protein sequence ID" value="SHM69468.1"/>
    <property type="molecule type" value="Genomic_DNA"/>
</dbReference>
<keyword evidence="1" id="KW-0472">Membrane</keyword>
<feature type="transmembrane region" description="Helical" evidence="1">
    <location>
        <begin position="12"/>
        <end position="32"/>
    </location>
</feature>
<keyword evidence="1" id="KW-0812">Transmembrane</keyword>
<feature type="transmembrane region" description="Helical" evidence="1">
    <location>
        <begin position="126"/>
        <end position="143"/>
    </location>
</feature>
<protein>
    <submittedName>
        <fullName evidence="2">Uncharacterized protein</fullName>
    </submittedName>
</protein>
<keyword evidence="3" id="KW-1185">Reference proteome</keyword>
<keyword evidence="1" id="KW-1133">Transmembrane helix</keyword>
<gene>
    <name evidence="2" type="ORF">SAMN05443432_11238</name>
</gene>
<dbReference type="AlphaFoldDB" id="A0A1M7KW41"/>
<evidence type="ECO:0000256" key="1">
    <source>
        <dbReference type="SAM" id="Phobius"/>
    </source>
</evidence>
<feature type="transmembrane region" description="Helical" evidence="1">
    <location>
        <begin position="96"/>
        <end position="114"/>
    </location>
</feature>
<evidence type="ECO:0000313" key="3">
    <source>
        <dbReference type="Proteomes" id="UP000322545"/>
    </source>
</evidence>
<sequence>MNSPIRQHDLLITLIVSTLFVLLALFSLKVIVPLQDAHIYNFESSVLLLYLPHGIRVLTAWLYGWKSILHILPGQVVTHIIFLGPASLLGVGFFDVIGGASIGYIGVLAALYLLQGHKTGLLARPWVLILLAGVIASLANSAIKIMVHDALPKEVFGYLLGDITGLVLLMIILLYIFKVERQTKPN</sequence>
<feature type="transmembrane region" description="Helical" evidence="1">
    <location>
        <begin position="44"/>
        <end position="64"/>
    </location>
</feature>
<feature type="transmembrane region" description="Helical" evidence="1">
    <location>
        <begin position="155"/>
        <end position="177"/>
    </location>
</feature>
<dbReference type="RefSeq" id="WP_149780788.1">
    <property type="nucleotide sequence ID" value="NZ_FRCB01000012.1"/>
</dbReference>
<dbReference type="Proteomes" id="UP000322545">
    <property type="component" value="Unassembled WGS sequence"/>
</dbReference>
<accession>A0A1M7KW41</accession>
<reference evidence="2 3" key="1">
    <citation type="submission" date="2016-11" db="EMBL/GenBank/DDBJ databases">
        <authorList>
            <person name="Varghese N."/>
            <person name="Submissions S."/>
        </authorList>
    </citation>
    <scope>NUCLEOTIDE SEQUENCE [LARGE SCALE GENOMIC DNA]</scope>
    <source>
        <strain evidence="2 3">DSM 28249</strain>
    </source>
</reference>
<evidence type="ECO:0000313" key="2">
    <source>
        <dbReference type="EMBL" id="SHM69468.1"/>
    </source>
</evidence>
<name>A0A1M7KW41_9RHOB</name>